<organism evidence="1 2">
    <name type="scientific">Sphingomonas parapaucimobilis NBRC 15100</name>
    <dbReference type="NCBI Taxonomy" id="1219049"/>
    <lineage>
        <taxon>Bacteria</taxon>
        <taxon>Pseudomonadati</taxon>
        <taxon>Pseudomonadota</taxon>
        <taxon>Alphaproteobacteria</taxon>
        <taxon>Sphingomonadales</taxon>
        <taxon>Sphingomonadaceae</taxon>
        <taxon>Sphingomonas</taxon>
    </lineage>
</organism>
<accession>A0A0A1W8Q4</accession>
<gene>
    <name evidence="1" type="ORF">SP5_066_00020</name>
</gene>
<reference evidence="1 2" key="1">
    <citation type="submission" date="2014-11" db="EMBL/GenBank/DDBJ databases">
        <title>Whole genome shotgun sequence of Sphingomonas parapaucimobilis NBRC 15100.</title>
        <authorList>
            <person name="Katano-Makiyama Y."/>
            <person name="Hosoyama A."/>
            <person name="Hashimoto M."/>
            <person name="Hosoyama Y."/>
            <person name="Noguchi M."/>
            <person name="Numata M."/>
            <person name="Tsuchikane K."/>
            <person name="Hirakata S."/>
            <person name="Uohara A."/>
            <person name="Shimodaira J."/>
            <person name="Ohji S."/>
            <person name="Ichikawa N."/>
            <person name="Kimura A."/>
            <person name="Yamazoe A."/>
            <person name="Fujita N."/>
        </authorList>
    </citation>
    <scope>NUCLEOTIDE SEQUENCE [LARGE SCALE GENOMIC DNA]</scope>
    <source>
        <strain evidence="1 2">NBRC 15100</strain>
    </source>
</reference>
<dbReference type="AlphaFoldDB" id="A0A0A1W8Q4"/>
<name>A0A0A1W8Q4_9SPHN</name>
<evidence type="ECO:0000313" key="2">
    <source>
        <dbReference type="Proteomes" id="UP000032305"/>
    </source>
</evidence>
<dbReference type="Proteomes" id="UP000032305">
    <property type="component" value="Unassembled WGS sequence"/>
</dbReference>
<protein>
    <submittedName>
        <fullName evidence="1">Uncharacterized protein</fullName>
    </submittedName>
</protein>
<sequence>MNPSTSQQPGTTVAEHRIPAAVDVPVRPAVIVDRLAPAFAGLGGEQLPVADLPARTAGSRGWRSCRSGSRFARQVRTVEHLNDDEAQRRHGQIANTSVYSYAVVLLYRDEVV</sequence>
<dbReference type="EMBL" id="BBPI01000066">
    <property type="protein sequence ID" value="GAM01567.1"/>
    <property type="molecule type" value="Genomic_DNA"/>
</dbReference>
<proteinExistence type="predicted"/>
<evidence type="ECO:0000313" key="1">
    <source>
        <dbReference type="EMBL" id="GAM01567.1"/>
    </source>
</evidence>
<comment type="caution">
    <text evidence="1">The sequence shown here is derived from an EMBL/GenBank/DDBJ whole genome shotgun (WGS) entry which is preliminary data.</text>
</comment>
<keyword evidence="2" id="KW-1185">Reference proteome</keyword>